<feature type="compositionally biased region" description="Basic residues" evidence="1">
    <location>
        <begin position="98"/>
        <end position="108"/>
    </location>
</feature>
<reference evidence="2" key="1">
    <citation type="submission" date="2021-06" db="EMBL/GenBank/DDBJ databases">
        <authorList>
            <person name="Arsene-Ploetze F."/>
        </authorList>
    </citation>
    <scope>NUCLEOTIDE SEQUENCE</scope>
    <source>
        <strain evidence="2">SBRY1</strain>
    </source>
</reference>
<dbReference type="Proteomes" id="UP001153328">
    <property type="component" value="Unassembled WGS sequence"/>
</dbReference>
<evidence type="ECO:0000256" key="1">
    <source>
        <dbReference type="SAM" id="MobiDB-lite"/>
    </source>
</evidence>
<feature type="compositionally biased region" description="Basic residues" evidence="1">
    <location>
        <begin position="48"/>
        <end position="75"/>
    </location>
</feature>
<dbReference type="AlphaFoldDB" id="A0A9W4H3Q4"/>
<feature type="compositionally biased region" description="Basic and acidic residues" evidence="1">
    <location>
        <begin position="76"/>
        <end position="94"/>
    </location>
</feature>
<dbReference type="EMBL" id="CAJVAX010000018">
    <property type="protein sequence ID" value="CAG7647746.1"/>
    <property type="molecule type" value="Genomic_DNA"/>
</dbReference>
<comment type="caution">
    <text evidence="2">The sequence shown here is derived from an EMBL/GenBank/DDBJ whole genome shotgun (WGS) entry which is preliminary data.</text>
</comment>
<organism evidence="2 3">
    <name type="scientific">Actinacidiphila bryophytorum</name>
    <dbReference type="NCBI Taxonomy" id="1436133"/>
    <lineage>
        <taxon>Bacteria</taxon>
        <taxon>Bacillati</taxon>
        <taxon>Actinomycetota</taxon>
        <taxon>Actinomycetes</taxon>
        <taxon>Kitasatosporales</taxon>
        <taxon>Streptomycetaceae</taxon>
        <taxon>Actinacidiphila</taxon>
    </lineage>
</organism>
<proteinExistence type="predicted"/>
<name>A0A9W4H3Q4_9ACTN</name>
<keyword evidence="3" id="KW-1185">Reference proteome</keyword>
<sequence length="155" mass="18015">MVPGRVRRPRRAHRGEAGRLRGGHALLLRPLGRGGPRPPRPGPPAEHRGRRPLRRGRRLHPRGHPRGTRRLRLPRRAADRRVRPEQPTRHDPRGGRPLPRRHRHRPALRRPLPLARRPVRLHRGDRGLPRRREVTAGAGRKSRFAPHRAPSRVER</sequence>
<evidence type="ECO:0000313" key="2">
    <source>
        <dbReference type="EMBL" id="CAG7647746.1"/>
    </source>
</evidence>
<protein>
    <submittedName>
        <fullName evidence="2">Uncharacterized protein</fullName>
    </submittedName>
</protein>
<feature type="region of interest" description="Disordered" evidence="1">
    <location>
        <begin position="1"/>
        <end position="155"/>
    </location>
</feature>
<gene>
    <name evidence="2" type="ORF">SBRY_40749</name>
</gene>
<accession>A0A9W4H3Q4</accession>
<feature type="compositionally biased region" description="Basic and acidic residues" evidence="1">
    <location>
        <begin position="122"/>
        <end position="134"/>
    </location>
</feature>
<evidence type="ECO:0000313" key="3">
    <source>
        <dbReference type="Proteomes" id="UP001153328"/>
    </source>
</evidence>
<feature type="compositionally biased region" description="Basic residues" evidence="1">
    <location>
        <begin position="1"/>
        <end position="13"/>
    </location>
</feature>
<feature type="compositionally biased region" description="Basic residues" evidence="1">
    <location>
        <begin position="140"/>
        <end position="155"/>
    </location>
</feature>